<keyword evidence="3" id="KW-1185">Reference proteome</keyword>
<evidence type="ECO:0000313" key="2">
    <source>
        <dbReference type="EMBL" id="RYP83547.1"/>
    </source>
</evidence>
<name>A0A4Q4Z6U2_9ACTN</name>
<feature type="domain" description="Flavodoxin-like" evidence="1">
    <location>
        <begin position="3"/>
        <end position="159"/>
    </location>
</feature>
<protein>
    <submittedName>
        <fullName evidence="2">Flavodoxin family protein</fullName>
    </submittedName>
</protein>
<dbReference type="EMBL" id="SDKM01000032">
    <property type="protein sequence ID" value="RYP83547.1"/>
    <property type="molecule type" value="Genomic_DNA"/>
</dbReference>
<evidence type="ECO:0000259" key="1">
    <source>
        <dbReference type="PROSITE" id="PS50902"/>
    </source>
</evidence>
<comment type="caution">
    <text evidence="2">The sequence shown here is derived from an EMBL/GenBank/DDBJ whole genome shotgun (WGS) entry which is preliminary data.</text>
</comment>
<dbReference type="InterPro" id="IPR008254">
    <property type="entry name" value="Flavodoxin/NO_synth"/>
</dbReference>
<sequence length="168" mass="17574">MRTLVVVESSFGNTRAVADAVAEGLGGCPVSDVRDTDPGVVADLDLLVVGGPTHAFGMSRERTRADAVEQGATAGDGDGIREWLGRLEPSADLTVATFDTRIDRVRRLPGSAARGAARLLRHHGFRQVLEPVSFYVTGTAGPLADGELARARTWGASLAERPSTHAGG</sequence>
<dbReference type="Proteomes" id="UP000295198">
    <property type="component" value="Unassembled WGS sequence"/>
</dbReference>
<dbReference type="OrthoDB" id="3253043at2"/>
<dbReference type="InterPro" id="IPR029039">
    <property type="entry name" value="Flavoprotein-like_sf"/>
</dbReference>
<dbReference type="AlphaFoldDB" id="A0A4Q4Z6U2"/>
<evidence type="ECO:0000313" key="3">
    <source>
        <dbReference type="Proteomes" id="UP000295198"/>
    </source>
</evidence>
<reference evidence="2 3" key="1">
    <citation type="submission" date="2019-01" db="EMBL/GenBank/DDBJ databases">
        <title>Nocardioides guangzhouensis sp. nov., an actinobacterium isolated from soil.</title>
        <authorList>
            <person name="Fu Y."/>
            <person name="Cai Y."/>
            <person name="Lin Z."/>
            <person name="Chen P."/>
        </authorList>
    </citation>
    <scope>NUCLEOTIDE SEQUENCE [LARGE SCALE GENOMIC DNA]</scope>
    <source>
        <strain evidence="2 3">130</strain>
    </source>
</reference>
<dbReference type="Gene3D" id="3.40.50.360">
    <property type="match status" value="1"/>
</dbReference>
<organism evidence="2 3">
    <name type="scientific">Nocardioides guangzhouensis</name>
    <dbReference type="NCBI Taxonomy" id="2497878"/>
    <lineage>
        <taxon>Bacteria</taxon>
        <taxon>Bacillati</taxon>
        <taxon>Actinomycetota</taxon>
        <taxon>Actinomycetes</taxon>
        <taxon>Propionibacteriales</taxon>
        <taxon>Nocardioidaceae</taxon>
        <taxon>Nocardioides</taxon>
    </lineage>
</organism>
<dbReference type="SUPFAM" id="SSF52218">
    <property type="entry name" value="Flavoproteins"/>
    <property type="match status" value="1"/>
</dbReference>
<dbReference type="GO" id="GO:0010181">
    <property type="term" value="F:FMN binding"/>
    <property type="evidence" value="ECO:0007669"/>
    <property type="project" value="InterPro"/>
</dbReference>
<proteinExistence type="predicted"/>
<dbReference type="PROSITE" id="PS50902">
    <property type="entry name" value="FLAVODOXIN_LIKE"/>
    <property type="match status" value="1"/>
</dbReference>
<accession>A0A4Q4Z6U2</accession>
<gene>
    <name evidence="2" type="ORF">EKO23_18885</name>
</gene>